<dbReference type="AlphaFoldDB" id="A0A9N9ZN51"/>
<reference evidence="3 4" key="2">
    <citation type="submission" date="2021-10" db="EMBL/GenBank/DDBJ databases">
        <authorList>
            <person name="Piombo E."/>
        </authorList>
    </citation>
    <scope>NUCLEOTIDE SEQUENCE [LARGE SCALE GENOMIC DNA]</scope>
</reference>
<evidence type="ECO:0000313" key="4">
    <source>
        <dbReference type="Proteomes" id="UP000775872"/>
    </source>
</evidence>
<accession>A0A9N9ZN51</accession>
<feature type="compositionally biased region" description="Polar residues" evidence="1">
    <location>
        <begin position="341"/>
        <end position="350"/>
    </location>
</feature>
<feature type="transmembrane region" description="Helical" evidence="2">
    <location>
        <begin position="238"/>
        <end position="255"/>
    </location>
</feature>
<keyword evidence="2" id="KW-0812">Transmembrane</keyword>
<keyword evidence="2" id="KW-1133">Transmembrane helix</keyword>
<gene>
    <name evidence="3" type="ORF">CSOL1703_00007691</name>
</gene>
<proteinExistence type="predicted"/>
<feature type="compositionally biased region" description="Polar residues" evidence="1">
    <location>
        <begin position="280"/>
        <end position="309"/>
    </location>
</feature>
<comment type="caution">
    <text evidence="3">The sequence shown here is derived from an EMBL/GenBank/DDBJ whole genome shotgun (WGS) entry which is preliminary data.</text>
</comment>
<feature type="region of interest" description="Disordered" evidence="1">
    <location>
        <begin position="280"/>
        <end position="350"/>
    </location>
</feature>
<evidence type="ECO:0000256" key="1">
    <source>
        <dbReference type="SAM" id="MobiDB-lite"/>
    </source>
</evidence>
<feature type="transmembrane region" description="Helical" evidence="2">
    <location>
        <begin position="164"/>
        <end position="186"/>
    </location>
</feature>
<feature type="transmembrane region" description="Helical" evidence="2">
    <location>
        <begin position="47"/>
        <end position="67"/>
    </location>
</feature>
<keyword evidence="2" id="KW-0472">Membrane</keyword>
<evidence type="ECO:0000313" key="3">
    <source>
        <dbReference type="EMBL" id="CAH0058669.1"/>
    </source>
</evidence>
<dbReference type="EMBL" id="CABFOC020000091">
    <property type="protein sequence ID" value="CAH0058669.1"/>
    <property type="molecule type" value="Genomic_DNA"/>
</dbReference>
<protein>
    <submittedName>
        <fullName evidence="3">Uncharacterized protein</fullName>
    </submittedName>
</protein>
<feature type="non-terminal residue" evidence="3">
    <location>
        <position position="1"/>
    </location>
</feature>
<feature type="transmembrane region" description="Helical" evidence="2">
    <location>
        <begin position="132"/>
        <end position="152"/>
    </location>
</feature>
<sequence>MAEESLGYALLGYLNIGFIAIALAGSTPLAVLFFVKLHQRGAKSRAPIPWIKGASAIVTIWFILWLMESCMTLQVGRISGKAAENLLTIQLQVEAAKNMFGPPALATTLYAHLELVLALGEQSGFLSPRFPRIGATVMLVFIGILSIVRFIISQYNNISVDIKGIFDLVLSILLFGFCLGSTGCLLRTSHTEMNKIFNLLATVSRLSLFRHAFDIAYFGVTTYVNLEDPAVLEFLRPLVVGWGVIICLGIFFLVVSKRGTNLWDRAYRKATKNKRNFYQQSEYNKSKVNPSNKSFQTQNTSSKSLPTQRTSRRIYCNSNKSLPSLPIPPIPPRRPRRSISNRTTKSTYPP</sequence>
<evidence type="ECO:0000256" key="2">
    <source>
        <dbReference type="SAM" id="Phobius"/>
    </source>
</evidence>
<organism evidence="3 4">
    <name type="scientific">Clonostachys solani</name>
    <dbReference type="NCBI Taxonomy" id="160281"/>
    <lineage>
        <taxon>Eukaryota</taxon>
        <taxon>Fungi</taxon>
        <taxon>Dikarya</taxon>
        <taxon>Ascomycota</taxon>
        <taxon>Pezizomycotina</taxon>
        <taxon>Sordariomycetes</taxon>
        <taxon>Hypocreomycetidae</taxon>
        <taxon>Hypocreales</taxon>
        <taxon>Bionectriaceae</taxon>
        <taxon>Clonostachys</taxon>
    </lineage>
</organism>
<dbReference type="Proteomes" id="UP000775872">
    <property type="component" value="Unassembled WGS sequence"/>
</dbReference>
<name>A0A9N9ZN51_9HYPO</name>
<dbReference type="OrthoDB" id="10307443at2759"/>
<keyword evidence="4" id="KW-1185">Reference proteome</keyword>
<feature type="transmembrane region" description="Helical" evidence="2">
    <location>
        <begin position="12"/>
        <end position="35"/>
    </location>
</feature>
<reference evidence="4" key="1">
    <citation type="submission" date="2019-06" db="EMBL/GenBank/DDBJ databases">
        <authorList>
            <person name="Broberg M."/>
        </authorList>
    </citation>
    <scope>NUCLEOTIDE SEQUENCE [LARGE SCALE GENOMIC DNA]</scope>
</reference>